<dbReference type="CTD" id="6756437"/>
<dbReference type="InterPro" id="IPR050227">
    <property type="entry name" value="Rab"/>
</dbReference>
<dbReference type="InterPro" id="IPR001806">
    <property type="entry name" value="Small_GTPase"/>
</dbReference>
<dbReference type="PhylomeDB" id="B3S542"/>
<dbReference type="eggNOG" id="KOG0094">
    <property type="taxonomic scope" value="Eukaryota"/>
</dbReference>
<gene>
    <name evidence="4" type="ORF">TRIADDRAFT_59188</name>
</gene>
<dbReference type="FunFam" id="3.40.50.300:FF:001447">
    <property type="entry name" value="Ras-related protein Rab-1B"/>
    <property type="match status" value="1"/>
</dbReference>
<dbReference type="GeneID" id="6756437"/>
<dbReference type="PRINTS" id="PR00449">
    <property type="entry name" value="RASTRNSFRMNG"/>
</dbReference>
<evidence type="ECO:0000313" key="5">
    <source>
        <dbReference type="Proteomes" id="UP000009022"/>
    </source>
</evidence>
<organism evidence="4 5">
    <name type="scientific">Trichoplax adhaerens</name>
    <name type="common">Trichoplax reptans</name>
    <dbReference type="NCBI Taxonomy" id="10228"/>
    <lineage>
        <taxon>Eukaryota</taxon>
        <taxon>Metazoa</taxon>
        <taxon>Placozoa</taxon>
        <taxon>Uniplacotomia</taxon>
        <taxon>Trichoplacea</taxon>
        <taxon>Trichoplacidae</taxon>
        <taxon>Trichoplax</taxon>
    </lineage>
</organism>
<dbReference type="PROSITE" id="PS51419">
    <property type="entry name" value="RAB"/>
    <property type="match status" value="1"/>
</dbReference>
<dbReference type="KEGG" id="tad:TRIADDRAFT_59188"/>
<dbReference type="OrthoDB" id="413584at2759"/>
<dbReference type="SMART" id="SM00174">
    <property type="entry name" value="RHO"/>
    <property type="match status" value="1"/>
</dbReference>
<evidence type="ECO:0000313" key="4">
    <source>
        <dbReference type="EMBL" id="EDV22200.1"/>
    </source>
</evidence>
<dbReference type="GO" id="GO:0016192">
    <property type="term" value="P:vesicle-mediated transport"/>
    <property type="evidence" value="ECO:0000318"/>
    <property type="project" value="GO_Central"/>
</dbReference>
<sequence length="233" mass="26373">MASKQERKIDQFPKAFMPKQSGKNDFDQQLLDELPNRIGDQPNLTTAKVIVIGDVSVGKTSIINKYCRRVFDKDYKATIGVDFEVEDFVIKGSNFQLQIWDTAGQERFQSVARAYFRSSNAVIIAFEFHDETSLDHVRSYACIHVVLLLQKEEELADYEKEAVQLAEKLNAEYWRTSAKAGINVDEMFNRVAVLAFERIVLKQTEVRKTIKLEDIGSGTLSAESKKTSGGCCT</sequence>
<feature type="compositionally biased region" description="Basic and acidic residues" evidence="3">
    <location>
        <begin position="1"/>
        <end position="11"/>
    </location>
</feature>
<dbReference type="PANTHER" id="PTHR47977">
    <property type="entry name" value="RAS-RELATED PROTEIN RAB"/>
    <property type="match status" value="1"/>
</dbReference>
<accession>B3S542</accession>
<dbReference type="InParanoid" id="B3S542"/>
<keyword evidence="1" id="KW-0547">Nucleotide-binding</keyword>
<dbReference type="PROSITE" id="PS51421">
    <property type="entry name" value="RAS"/>
    <property type="match status" value="1"/>
</dbReference>
<dbReference type="InterPro" id="IPR005225">
    <property type="entry name" value="Small_GTP-bd"/>
</dbReference>
<dbReference type="Gene3D" id="3.40.50.300">
    <property type="entry name" value="P-loop containing nucleotide triphosphate hydrolases"/>
    <property type="match status" value="1"/>
</dbReference>
<dbReference type="EMBL" id="DS985250">
    <property type="protein sequence ID" value="EDV22200.1"/>
    <property type="molecule type" value="Genomic_DNA"/>
</dbReference>
<dbReference type="Proteomes" id="UP000009022">
    <property type="component" value="Unassembled WGS sequence"/>
</dbReference>
<dbReference type="SMART" id="SM00173">
    <property type="entry name" value="RAS"/>
    <property type="match status" value="1"/>
</dbReference>
<dbReference type="FunCoup" id="B3S542">
    <property type="interactions" value="177"/>
</dbReference>
<reference evidence="4 5" key="1">
    <citation type="journal article" date="2008" name="Nature">
        <title>The Trichoplax genome and the nature of placozoans.</title>
        <authorList>
            <person name="Srivastava M."/>
            <person name="Begovic E."/>
            <person name="Chapman J."/>
            <person name="Putnam N.H."/>
            <person name="Hellsten U."/>
            <person name="Kawashima T."/>
            <person name="Kuo A."/>
            <person name="Mitros T."/>
            <person name="Salamov A."/>
            <person name="Carpenter M.L."/>
            <person name="Signorovitch A.Y."/>
            <person name="Moreno M.A."/>
            <person name="Kamm K."/>
            <person name="Grimwood J."/>
            <person name="Schmutz J."/>
            <person name="Shapiro H."/>
            <person name="Grigoriev I.V."/>
            <person name="Buss L.W."/>
            <person name="Schierwater B."/>
            <person name="Dellaporta S.L."/>
            <person name="Rokhsar D.S."/>
        </authorList>
    </citation>
    <scope>NUCLEOTIDE SEQUENCE [LARGE SCALE GENOMIC DNA]</scope>
    <source>
        <strain evidence="4 5">Grell-BS-1999</strain>
    </source>
</reference>
<dbReference type="AlphaFoldDB" id="B3S542"/>
<protein>
    <submittedName>
        <fullName evidence="4">Uncharacterized protein</fullName>
    </submittedName>
</protein>
<evidence type="ECO:0000256" key="2">
    <source>
        <dbReference type="ARBA" id="ARBA00023134"/>
    </source>
</evidence>
<dbReference type="NCBIfam" id="TIGR00231">
    <property type="entry name" value="small_GTP"/>
    <property type="match status" value="1"/>
</dbReference>
<keyword evidence="2" id="KW-0342">GTP-binding</keyword>
<feature type="region of interest" description="Disordered" evidence="3">
    <location>
        <begin position="1"/>
        <end position="21"/>
    </location>
</feature>
<dbReference type="SUPFAM" id="SSF52540">
    <property type="entry name" value="P-loop containing nucleoside triphosphate hydrolases"/>
    <property type="match status" value="1"/>
</dbReference>
<dbReference type="STRING" id="10228.B3S542"/>
<dbReference type="GO" id="GO:0005525">
    <property type="term" value="F:GTP binding"/>
    <property type="evidence" value="ECO:0000318"/>
    <property type="project" value="GO_Central"/>
</dbReference>
<keyword evidence="5" id="KW-1185">Reference proteome</keyword>
<name>B3S542_TRIAD</name>
<dbReference type="InterPro" id="IPR027417">
    <property type="entry name" value="P-loop_NTPase"/>
</dbReference>
<dbReference type="HOGENOM" id="CLU_041217_22_1_1"/>
<dbReference type="RefSeq" id="XP_002115355.1">
    <property type="nucleotide sequence ID" value="XM_002115319.1"/>
</dbReference>
<proteinExistence type="predicted"/>
<dbReference type="CDD" id="cd00154">
    <property type="entry name" value="Rab"/>
    <property type="match status" value="1"/>
</dbReference>
<dbReference type="SMART" id="SM00175">
    <property type="entry name" value="RAB"/>
    <property type="match status" value="1"/>
</dbReference>
<dbReference type="SMART" id="SM00176">
    <property type="entry name" value="RAN"/>
    <property type="match status" value="1"/>
</dbReference>
<evidence type="ECO:0000256" key="1">
    <source>
        <dbReference type="ARBA" id="ARBA00022741"/>
    </source>
</evidence>
<dbReference type="GO" id="GO:0003924">
    <property type="term" value="F:GTPase activity"/>
    <property type="evidence" value="ECO:0000318"/>
    <property type="project" value="GO_Central"/>
</dbReference>
<dbReference type="Pfam" id="PF00071">
    <property type="entry name" value="Ras"/>
    <property type="match status" value="1"/>
</dbReference>
<evidence type="ECO:0000256" key="3">
    <source>
        <dbReference type="SAM" id="MobiDB-lite"/>
    </source>
</evidence>